<organism evidence="3 4">
    <name type="scientific">Agathobacter ruminis</name>
    <dbReference type="NCBI Taxonomy" id="1712665"/>
    <lineage>
        <taxon>Bacteria</taxon>
        <taxon>Bacillati</taxon>
        <taxon>Bacillota</taxon>
        <taxon>Clostridia</taxon>
        <taxon>Lachnospirales</taxon>
        <taxon>Lachnospiraceae</taxon>
        <taxon>Agathobacter</taxon>
    </lineage>
</organism>
<dbReference type="InterPro" id="IPR015797">
    <property type="entry name" value="NUDIX_hydrolase-like_dom_sf"/>
</dbReference>
<dbReference type="InterPro" id="IPR000086">
    <property type="entry name" value="NUDIX_hydrolase_dom"/>
</dbReference>
<dbReference type="RefSeq" id="WP_031543928.1">
    <property type="nucleotide sequence ID" value="NZ_JANSWH010000070.1"/>
</dbReference>
<proteinExistence type="predicted"/>
<keyword evidence="4" id="KW-1185">Reference proteome</keyword>
<sequence length="181" mass="21078">MEYLDIVDEKGNPTGQTAERKEVHRSGTPHRTAHVWVFRKHEGKVQVLLQKRCKDKDSFPGCYDISSAGHIPAGMEVVNSALRELKEELDFTVSEDELIECGRKHVVIRNEFRDEPYEDNQYSTVYMMWRDVPAEEIVFQKEEIESVMWMDFDALKKAVQEQSIPNCIDMEELVMLESHIS</sequence>
<gene>
    <name evidence="3" type="ORF">CSX02_04755</name>
</gene>
<dbReference type="SUPFAM" id="SSF55811">
    <property type="entry name" value="Nudix"/>
    <property type="match status" value="1"/>
</dbReference>
<dbReference type="GO" id="GO:0009240">
    <property type="term" value="P:isopentenyl diphosphate biosynthetic process"/>
    <property type="evidence" value="ECO:0007669"/>
    <property type="project" value="TreeGrafter"/>
</dbReference>
<evidence type="ECO:0000256" key="1">
    <source>
        <dbReference type="SAM" id="MobiDB-lite"/>
    </source>
</evidence>
<evidence type="ECO:0000259" key="2">
    <source>
        <dbReference type="PROSITE" id="PS51462"/>
    </source>
</evidence>
<protein>
    <submittedName>
        <fullName evidence="3">NUDIX domain-containing protein</fullName>
    </submittedName>
</protein>
<dbReference type="PROSITE" id="PS51462">
    <property type="entry name" value="NUDIX"/>
    <property type="match status" value="1"/>
</dbReference>
<dbReference type="CDD" id="cd04692">
    <property type="entry name" value="NUDIX_Hydrolase"/>
    <property type="match status" value="1"/>
</dbReference>
<dbReference type="Pfam" id="PF00293">
    <property type="entry name" value="NUDIX"/>
    <property type="match status" value="1"/>
</dbReference>
<evidence type="ECO:0000313" key="4">
    <source>
        <dbReference type="Proteomes" id="UP000224563"/>
    </source>
</evidence>
<dbReference type="PANTHER" id="PTHR10885:SF20">
    <property type="entry name" value="NUDIX HYDROLASE DOMAIN-CONTAINING PROTEIN"/>
    <property type="match status" value="1"/>
</dbReference>
<dbReference type="AlphaFoldDB" id="A0A2G3E3Y3"/>
<dbReference type="EMBL" id="PDYG01000018">
    <property type="protein sequence ID" value="PHU37992.1"/>
    <property type="molecule type" value="Genomic_DNA"/>
</dbReference>
<evidence type="ECO:0000313" key="3">
    <source>
        <dbReference type="EMBL" id="PHU37992.1"/>
    </source>
</evidence>
<comment type="caution">
    <text evidence="3">The sequence shown here is derived from an EMBL/GenBank/DDBJ whole genome shotgun (WGS) entry which is preliminary data.</text>
</comment>
<dbReference type="Gene3D" id="3.90.79.10">
    <property type="entry name" value="Nucleoside Triphosphate Pyrophosphohydrolase"/>
    <property type="match status" value="1"/>
</dbReference>
<dbReference type="PANTHER" id="PTHR10885">
    <property type="entry name" value="ISOPENTENYL-DIPHOSPHATE DELTA-ISOMERASE"/>
    <property type="match status" value="1"/>
</dbReference>
<accession>A0A2G3E3Y3</accession>
<feature type="region of interest" description="Disordered" evidence="1">
    <location>
        <begin position="1"/>
        <end position="27"/>
    </location>
</feature>
<reference evidence="3 4" key="1">
    <citation type="submission" date="2017-10" db="EMBL/GenBank/DDBJ databases">
        <title>Resolving the taxonomy of Roseburia spp., Eubacterium rectale and Agathobacter spp. through phylogenomic analysis.</title>
        <authorList>
            <person name="Sheridan P.O."/>
            <person name="Walker A.W."/>
            <person name="Duncan S.H."/>
            <person name="Scott K.P."/>
            <person name="Toole P.W.O."/>
            <person name="Luis P."/>
            <person name="Flint H.J."/>
        </authorList>
    </citation>
    <scope>NUCLEOTIDE SEQUENCE [LARGE SCALE GENOMIC DNA]</scope>
    <source>
        <strain evidence="3 4">JK623</strain>
    </source>
</reference>
<dbReference type="Proteomes" id="UP000224563">
    <property type="component" value="Unassembled WGS sequence"/>
</dbReference>
<reference evidence="3 4" key="2">
    <citation type="submission" date="2017-10" db="EMBL/GenBank/DDBJ databases">
        <authorList>
            <person name="Banno H."/>
            <person name="Chua N.-H."/>
        </authorList>
    </citation>
    <scope>NUCLEOTIDE SEQUENCE [LARGE SCALE GENOMIC DNA]</scope>
    <source>
        <strain evidence="3 4">JK623</strain>
    </source>
</reference>
<dbReference type="GO" id="GO:0005737">
    <property type="term" value="C:cytoplasm"/>
    <property type="evidence" value="ECO:0007669"/>
    <property type="project" value="TreeGrafter"/>
</dbReference>
<dbReference type="GO" id="GO:0004452">
    <property type="term" value="F:isopentenyl-diphosphate delta-isomerase activity"/>
    <property type="evidence" value="ECO:0007669"/>
    <property type="project" value="TreeGrafter"/>
</dbReference>
<feature type="domain" description="Nudix hydrolase" evidence="2">
    <location>
        <begin position="28"/>
        <end position="172"/>
    </location>
</feature>
<name>A0A2G3E3Y3_9FIRM</name>